<dbReference type="PANTHER" id="PTHR13572:SF4">
    <property type="entry name" value="RE57134P"/>
    <property type="match status" value="1"/>
</dbReference>
<name>A0AA38IS45_9CUCU</name>
<keyword evidence="4" id="KW-0378">Hydrolase</keyword>
<dbReference type="InterPro" id="IPR026071">
    <property type="entry name" value="Glyco_Hydrolase_99"/>
</dbReference>
<keyword evidence="9" id="KW-0732">Signal</keyword>
<comment type="subcellular location">
    <subcellularLocation>
        <location evidence="1">Golgi apparatus membrane</location>
        <topology evidence="1">Single-pass type II membrane protein</topology>
    </subcellularLocation>
</comment>
<evidence type="ECO:0000313" key="10">
    <source>
        <dbReference type="EMBL" id="KAJ3660970.1"/>
    </source>
</evidence>
<dbReference type="Proteomes" id="UP001168821">
    <property type="component" value="Unassembled WGS sequence"/>
</dbReference>
<evidence type="ECO:0000256" key="2">
    <source>
        <dbReference type="ARBA" id="ARBA00009559"/>
    </source>
</evidence>
<dbReference type="PANTHER" id="PTHR13572">
    <property type="entry name" value="ENDO-ALPHA-1,2-MANNOSIDASE"/>
    <property type="match status" value="1"/>
</dbReference>
<keyword evidence="11" id="KW-1185">Reference proteome</keyword>
<keyword evidence="8" id="KW-0472">Membrane</keyword>
<proteinExistence type="inferred from homology"/>
<feature type="chain" id="PRO_5041469206" evidence="9">
    <location>
        <begin position="20"/>
        <end position="364"/>
    </location>
</feature>
<evidence type="ECO:0000256" key="5">
    <source>
        <dbReference type="ARBA" id="ARBA00022968"/>
    </source>
</evidence>
<evidence type="ECO:0000256" key="3">
    <source>
        <dbReference type="ARBA" id="ARBA00022692"/>
    </source>
</evidence>
<organism evidence="10 11">
    <name type="scientific">Zophobas morio</name>
    <dbReference type="NCBI Taxonomy" id="2755281"/>
    <lineage>
        <taxon>Eukaryota</taxon>
        <taxon>Metazoa</taxon>
        <taxon>Ecdysozoa</taxon>
        <taxon>Arthropoda</taxon>
        <taxon>Hexapoda</taxon>
        <taxon>Insecta</taxon>
        <taxon>Pterygota</taxon>
        <taxon>Neoptera</taxon>
        <taxon>Endopterygota</taxon>
        <taxon>Coleoptera</taxon>
        <taxon>Polyphaga</taxon>
        <taxon>Cucujiformia</taxon>
        <taxon>Tenebrionidae</taxon>
        <taxon>Zophobas</taxon>
    </lineage>
</organism>
<sequence>MRTLLLLSFLLFFAFNCNGVEVYVHMMPWFETKETNNGTWGIHWTMDNEDPDVVINGKQDLASFYHPQIGPYASGDPDVVDWQLGVMKAAGISGVFIDWPGTVDFADYRKNKQNAEAIIDGTQRTGLKFAVVYEDHNLNLAFVPDQIGQATEDMAYLQENYFVKDNYLHVDEKPLLMDFGPQVLYEKMWDQIFTPIEPKPAFLTLWNQHLQGGSYCEGEYAWVWLDFLDGLTTWYDQVDVPIKIGTAYPGFQPFYQMGGWGGPTWTIDYGEDTFRQSFELALQNTEMIQICTWNDYGEGTIIEPTDEFGTTFVDIIQQATGSKYTHEDFEELTNIYFMRRKHADNATKLEELRNQYHELMHKFD</sequence>
<gene>
    <name evidence="10" type="ORF">Zmor_005396</name>
</gene>
<feature type="signal peptide" evidence="9">
    <location>
        <begin position="1"/>
        <end position="19"/>
    </location>
</feature>
<keyword evidence="7" id="KW-0333">Golgi apparatus</keyword>
<accession>A0AA38IS45</accession>
<comment type="similarity">
    <text evidence="2">Belongs to the glycosyl hydrolase 99 family.</text>
</comment>
<evidence type="ECO:0000256" key="7">
    <source>
        <dbReference type="ARBA" id="ARBA00023034"/>
    </source>
</evidence>
<evidence type="ECO:0000256" key="6">
    <source>
        <dbReference type="ARBA" id="ARBA00022989"/>
    </source>
</evidence>
<keyword evidence="5" id="KW-0735">Signal-anchor</keyword>
<dbReference type="AlphaFoldDB" id="A0AA38IS45"/>
<comment type="caution">
    <text evidence="10">The sequence shown here is derived from an EMBL/GenBank/DDBJ whole genome shotgun (WGS) entry which is preliminary data.</text>
</comment>
<reference evidence="10" key="1">
    <citation type="journal article" date="2023" name="G3 (Bethesda)">
        <title>Whole genome assemblies of Zophobas morio and Tenebrio molitor.</title>
        <authorList>
            <person name="Kaur S."/>
            <person name="Stinson S.A."/>
            <person name="diCenzo G.C."/>
        </authorList>
    </citation>
    <scope>NUCLEOTIDE SEQUENCE</scope>
    <source>
        <strain evidence="10">QUZm001</strain>
    </source>
</reference>
<dbReference type="GO" id="GO:0004559">
    <property type="term" value="F:alpha-mannosidase activity"/>
    <property type="evidence" value="ECO:0007669"/>
    <property type="project" value="TreeGrafter"/>
</dbReference>
<evidence type="ECO:0000256" key="1">
    <source>
        <dbReference type="ARBA" id="ARBA00004323"/>
    </source>
</evidence>
<dbReference type="GO" id="GO:0000139">
    <property type="term" value="C:Golgi membrane"/>
    <property type="evidence" value="ECO:0007669"/>
    <property type="project" value="UniProtKB-SubCell"/>
</dbReference>
<evidence type="ECO:0000313" key="11">
    <source>
        <dbReference type="Proteomes" id="UP001168821"/>
    </source>
</evidence>
<keyword evidence="6" id="KW-1133">Transmembrane helix</keyword>
<protein>
    <submittedName>
        <fullName evidence="10">Uncharacterized protein</fullName>
    </submittedName>
</protein>
<evidence type="ECO:0000256" key="4">
    <source>
        <dbReference type="ARBA" id="ARBA00022801"/>
    </source>
</evidence>
<evidence type="ECO:0000256" key="8">
    <source>
        <dbReference type="ARBA" id="ARBA00023136"/>
    </source>
</evidence>
<dbReference type="EMBL" id="JALNTZ010000002">
    <property type="protein sequence ID" value="KAJ3660970.1"/>
    <property type="molecule type" value="Genomic_DNA"/>
</dbReference>
<evidence type="ECO:0000256" key="9">
    <source>
        <dbReference type="SAM" id="SignalP"/>
    </source>
</evidence>
<keyword evidence="3" id="KW-0812">Transmembrane</keyword>
<dbReference type="Gene3D" id="3.20.20.80">
    <property type="entry name" value="Glycosidases"/>
    <property type="match status" value="1"/>
</dbReference>